<accession>A0A6J7ZZE7</accession>
<dbReference type="PANTHER" id="PTHR24198">
    <property type="entry name" value="ANKYRIN REPEAT AND PROTEIN KINASE DOMAIN-CONTAINING PROTEIN"/>
    <property type="match status" value="1"/>
</dbReference>
<organism evidence="4 5">
    <name type="scientific">Mytilus coruscus</name>
    <name type="common">Sea mussel</name>
    <dbReference type="NCBI Taxonomy" id="42192"/>
    <lineage>
        <taxon>Eukaryota</taxon>
        <taxon>Metazoa</taxon>
        <taxon>Spiralia</taxon>
        <taxon>Lophotrochozoa</taxon>
        <taxon>Mollusca</taxon>
        <taxon>Bivalvia</taxon>
        <taxon>Autobranchia</taxon>
        <taxon>Pteriomorphia</taxon>
        <taxon>Mytilida</taxon>
        <taxon>Mytiloidea</taxon>
        <taxon>Mytilidae</taxon>
        <taxon>Mytilinae</taxon>
        <taxon>Mytilus</taxon>
    </lineage>
</organism>
<dbReference type="EMBL" id="CACVKT020000259">
    <property type="protein sequence ID" value="CAC5357849.1"/>
    <property type="molecule type" value="Genomic_DNA"/>
</dbReference>
<dbReference type="Gene3D" id="1.25.40.20">
    <property type="entry name" value="Ankyrin repeat-containing domain"/>
    <property type="match status" value="2"/>
</dbReference>
<protein>
    <submittedName>
        <fullName evidence="4">ANK</fullName>
    </submittedName>
</protein>
<dbReference type="SUPFAM" id="SSF48403">
    <property type="entry name" value="Ankyrin repeat"/>
    <property type="match status" value="1"/>
</dbReference>
<evidence type="ECO:0000256" key="3">
    <source>
        <dbReference type="PROSITE-ProRule" id="PRU00023"/>
    </source>
</evidence>
<dbReference type="PROSITE" id="PS51257">
    <property type="entry name" value="PROKAR_LIPOPROTEIN"/>
    <property type="match status" value="1"/>
</dbReference>
<proteinExistence type="predicted"/>
<reference evidence="4 5" key="1">
    <citation type="submission" date="2020-06" db="EMBL/GenBank/DDBJ databases">
        <authorList>
            <person name="Li R."/>
            <person name="Bekaert M."/>
        </authorList>
    </citation>
    <scope>NUCLEOTIDE SEQUENCE [LARGE SCALE GENOMIC DNA]</scope>
    <source>
        <strain evidence="5">wild</strain>
    </source>
</reference>
<evidence type="ECO:0000313" key="4">
    <source>
        <dbReference type="EMBL" id="CAC5357849.1"/>
    </source>
</evidence>
<dbReference type="OrthoDB" id="1577640at2759"/>
<feature type="repeat" description="ANK" evidence="3">
    <location>
        <begin position="17"/>
        <end position="49"/>
    </location>
</feature>
<gene>
    <name evidence="4" type="ORF">MCOR_1340</name>
</gene>
<dbReference type="InterPro" id="IPR036770">
    <property type="entry name" value="Ankyrin_rpt-contain_sf"/>
</dbReference>
<dbReference type="AlphaFoldDB" id="A0A6J7ZZE7"/>
<evidence type="ECO:0000256" key="1">
    <source>
        <dbReference type="ARBA" id="ARBA00022737"/>
    </source>
</evidence>
<dbReference type="Proteomes" id="UP000507470">
    <property type="component" value="Unassembled WGS sequence"/>
</dbReference>
<keyword evidence="2 3" id="KW-0040">ANK repeat</keyword>
<evidence type="ECO:0000256" key="2">
    <source>
        <dbReference type="ARBA" id="ARBA00023043"/>
    </source>
</evidence>
<dbReference type="SMART" id="SM00248">
    <property type="entry name" value="ANK"/>
    <property type="match status" value="4"/>
</dbReference>
<keyword evidence="5" id="KW-1185">Reference proteome</keyword>
<dbReference type="PANTHER" id="PTHR24198:SF165">
    <property type="entry name" value="ANKYRIN REPEAT-CONTAINING PROTEIN-RELATED"/>
    <property type="match status" value="1"/>
</dbReference>
<dbReference type="PROSITE" id="PS50088">
    <property type="entry name" value="ANK_REPEAT"/>
    <property type="match status" value="1"/>
</dbReference>
<dbReference type="Pfam" id="PF00023">
    <property type="entry name" value="Ank"/>
    <property type="match status" value="1"/>
</dbReference>
<name>A0A6J7ZZE7_MYTCO</name>
<dbReference type="Pfam" id="PF12796">
    <property type="entry name" value="Ank_2"/>
    <property type="match status" value="1"/>
</dbReference>
<sequence length="348" mass="39292">MELLLKSGAHPNICFATGSLPLAVACIFKNENMVKLLLNKHSNVNTVTNIGDICNTLYQCDEAVDIIEIVAYKRFDTPEFAISALHIASIFNNGNIVKMLLDNKTRINLKCSVNPVMLYILANNCKNANRPEIAMNNYSNCSIIHEVPPLHIACLMGNDDIVEMLLQSNIANLSDYIDSPILINAEQVICIHGLLVDFDLNSGEKQTFMLSRLQIACFSTHWTILKTLLKHGASIFETCRISDTILAGFSRNMKELQNRDIDGTVYKTSVEMFLFENNHISIIRDLKQLGICFEPKNIHKLFKKFVESCILGDIQTIRALLVIIEDTSIIYQNNPQFTMHARLTKQRL</sequence>
<dbReference type="InterPro" id="IPR002110">
    <property type="entry name" value="Ankyrin_rpt"/>
</dbReference>
<keyword evidence="1" id="KW-0677">Repeat</keyword>
<evidence type="ECO:0000313" key="5">
    <source>
        <dbReference type="Proteomes" id="UP000507470"/>
    </source>
</evidence>